<accession>A0A6J5GX93</accession>
<dbReference type="EMBL" id="CADIKI010000024">
    <property type="protein sequence ID" value="CAB3806943.1"/>
    <property type="molecule type" value="Genomic_DNA"/>
</dbReference>
<organism evidence="5 6">
    <name type="scientific">Paraburkholderia fynbosensis</name>
    <dbReference type="NCBI Taxonomy" id="1200993"/>
    <lineage>
        <taxon>Bacteria</taxon>
        <taxon>Pseudomonadati</taxon>
        <taxon>Pseudomonadota</taxon>
        <taxon>Betaproteobacteria</taxon>
        <taxon>Burkholderiales</taxon>
        <taxon>Burkholderiaceae</taxon>
        <taxon>Paraburkholderia</taxon>
    </lineage>
</organism>
<comment type="similarity">
    <text evidence="1">Belongs to the NAD(P)-dependent epimerase/dehydratase family.</text>
</comment>
<evidence type="ECO:0000256" key="2">
    <source>
        <dbReference type="ARBA" id="ARBA00023002"/>
    </source>
</evidence>
<evidence type="ECO:0000313" key="5">
    <source>
        <dbReference type="EMBL" id="CAB3806943.1"/>
    </source>
</evidence>
<name>A0A6J5GX93_9BURK</name>
<keyword evidence="2 5" id="KW-0560">Oxidoreductase</keyword>
<evidence type="ECO:0000259" key="4">
    <source>
        <dbReference type="Pfam" id="PF01370"/>
    </source>
</evidence>
<feature type="domain" description="NAD-dependent epimerase/dehydratase" evidence="4">
    <location>
        <begin position="8"/>
        <end position="190"/>
    </location>
</feature>
<evidence type="ECO:0000256" key="1">
    <source>
        <dbReference type="ARBA" id="ARBA00007637"/>
    </source>
</evidence>
<proteinExistence type="inferred from homology"/>
<dbReference type="GO" id="GO:0050388">
    <property type="term" value="F:uronate dehydrogenase activity"/>
    <property type="evidence" value="ECO:0007669"/>
    <property type="project" value="UniProtKB-EC"/>
</dbReference>
<dbReference type="PANTHER" id="PTHR43103:SF5">
    <property type="entry name" value="4-EPIMERASE, PUTATIVE (AFU_ORTHOLOGUE AFUA_7G00360)-RELATED"/>
    <property type="match status" value="1"/>
</dbReference>
<evidence type="ECO:0000256" key="3">
    <source>
        <dbReference type="ARBA" id="ARBA00023027"/>
    </source>
</evidence>
<evidence type="ECO:0000313" key="6">
    <source>
        <dbReference type="Proteomes" id="UP000494252"/>
    </source>
</evidence>
<dbReference type="CDD" id="cd08946">
    <property type="entry name" value="SDR_e"/>
    <property type="match status" value="1"/>
</dbReference>
<dbReference type="EC" id="1.1.1.203" evidence="5"/>
<dbReference type="Gene3D" id="3.40.50.720">
    <property type="entry name" value="NAD(P)-binding Rossmann-like Domain"/>
    <property type="match status" value="1"/>
</dbReference>
<gene>
    <name evidence="5" type="primary">udh_3</name>
    <name evidence="5" type="ORF">LMG27177_06197</name>
</gene>
<keyword evidence="6" id="KW-1185">Reference proteome</keyword>
<keyword evidence="3" id="KW-0520">NAD</keyword>
<protein>
    <submittedName>
        <fullName evidence="5">Uronate dehydrogenase</fullName>
        <ecNumber evidence="5">1.1.1.203</ecNumber>
    </submittedName>
</protein>
<dbReference type="Pfam" id="PF01370">
    <property type="entry name" value="Epimerase"/>
    <property type="match status" value="1"/>
</dbReference>
<dbReference type="PANTHER" id="PTHR43103">
    <property type="entry name" value="NUCLEOSIDE-DIPHOSPHATE-SUGAR EPIMERASE"/>
    <property type="match status" value="1"/>
</dbReference>
<dbReference type="AlphaFoldDB" id="A0A6J5GX93"/>
<reference evidence="5 6" key="1">
    <citation type="submission" date="2020-04" db="EMBL/GenBank/DDBJ databases">
        <authorList>
            <person name="De Canck E."/>
        </authorList>
    </citation>
    <scope>NUCLEOTIDE SEQUENCE [LARGE SCALE GENOMIC DNA]</scope>
    <source>
        <strain evidence="5 6">LMG 27177</strain>
    </source>
</reference>
<dbReference type="Proteomes" id="UP000494252">
    <property type="component" value="Unassembled WGS sequence"/>
</dbReference>
<dbReference type="RefSeq" id="WP_175165313.1">
    <property type="nucleotide sequence ID" value="NZ_CADIKI010000024.1"/>
</dbReference>
<sequence>MQPKKVTALLTGASGKLGREIAAALSGHGWKLRLTDIQPFPGTLPADAEFRQIDLADEASIVDYSRGADVIVHFGGQATDRPFRETVGPNIEGIYSIYEAARTNKCRVVYASSSHCFGFYRQDERLDYDCMYRPDSYYGLSKAYGELMARLYWDKHGVESLIIRIGSAEPPEPLDQRMLATWLSRADLNDLIIRGGEASNVGWCVVWATSDNRQSFWANDLRDAIQWTPTDSADPYIEKLQGVRPSNEIEAQYQGAGFCANKAG</sequence>
<dbReference type="InterPro" id="IPR036291">
    <property type="entry name" value="NAD(P)-bd_dom_sf"/>
</dbReference>
<dbReference type="SUPFAM" id="SSF51735">
    <property type="entry name" value="NAD(P)-binding Rossmann-fold domains"/>
    <property type="match status" value="1"/>
</dbReference>
<dbReference type="InterPro" id="IPR001509">
    <property type="entry name" value="Epimerase_deHydtase"/>
</dbReference>